<accession>A0A1H3CWM5</accession>
<proteinExistence type="predicted"/>
<evidence type="ECO:0000313" key="5">
    <source>
        <dbReference type="Proteomes" id="UP000198647"/>
    </source>
</evidence>
<dbReference type="RefSeq" id="WP_008591476.1">
    <property type="nucleotide sequence ID" value="NZ_FNOS01000002.1"/>
</dbReference>
<dbReference type="InterPro" id="IPR050109">
    <property type="entry name" value="HTH-type_TetR-like_transc_reg"/>
</dbReference>
<sequence>MMKNTHPTKEKVIQAAGTLFYQKGYHATSVRDIAKEAQVNISLISYYFNGKQGLFETIVIDHLEANLKLLEESLGEHFLTIVKRILHYKMDNYQLSCFVHREMMLDSTLLRELLVTYIAKEDSLWASILFQADDISDLRYGQELQLLQMKGMLQAPFTVPWYQRGERSSTEAKRYFIDKYVENIRQWFKGDPVE</sequence>
<feature type="domain" description="HTH tetR-type" evidence="3">
    <location>
        <begin position="6"/>
        <end position="66"/>
    </location>
</feature>
<evidence type="ECO:0000259" key="3">
    <source>
        <dbReference type="PROSITE" id="PS50977"/>
    </source>
</evidence>
<evidence type="ECO:0000256" key="1">
    <source>
        <dbReference type="ARBA" id="ARBA00023125"/>
    </source>
</evidence>
<dbReference type="Proteomes" id="UP000198647">
    <property type="component" value="Unassembled WGS sequence"/>
</dbReference>
<evidence type="ECO:0000256" key="2">
    <source>
        <dbReference type="PROSITE-ProRule" id="PRU00335"/>
    </source>
</evidence>
<name>A0A1H3CWM5_9BACI</name>
<feature type="DNA-binding region" description="H-T-H motif" evidence="2">
    <location>
        <begin position="29"/>
        <end position="48"/>
    </location>
</feature>
<reference evidence="4 5" key="1">
    <citation type="submission" date="2016-10" db="EMBL/GenBank/DDBJ databases">
        <authorList>
            <person name="Varghese N."/>
            <person name="Submissions S."/>
        </authorList>
    </citation>
    <scope>NUCLEOTIDE SEQUENCE [LARGE SCALE GENOMIC DNA]</scope>
    <source>
        <strain evidence="4 5">DSM 20748</strain>
    </source>
</reference>
<dbReference type="NCBIfam" id="NF037937">
    <property type="entry name" value="septum_RefZ"/>
    <property type="match status" value="1"/>
</dbReference>
<dbReference type="Pfam" id="PF00440">
    <property type="entry name" value="TetR_N"/>
    <property type="match status" value="1"/>
</dbReference>
<evidence type="ECO:0000313" key="4">
    <source>
        <dbReference type="EMBL" id="SDX58622.1"/>
    </source>
</evidence>
<keyword evidence="5" id="KW-1185">Reference proteome</keyword>
<gene>
    <name evidence="4" type="ORF">SAMN04488081_0749</name>
</gene>
<protein>
    <submittedName>
        <fullName evidence="4">Transcriptional regulator, TetR family</fullName>
    </submittedName>
</protein>
<dbReference type="InterPro" id="IPR001647">
    <property type="entry name" value="HTH_TetR"/>
</dbReference>
<dbReference type="EMBL" id="FNOS01000002">
    <property type="protein sequence ID" value="SDX58622.1"/>
    <property type="molecule type" value="Genomic_DNA"/>
</dbReference>
<dbReference type="Gene3D" id="1.10.357.10">
    <property type="entry name" value="Tetracycline Repressor, domain 2"/>
    <property type="match status" value="1"/>
</dbReference>
<keyword evidence="1 2" id="KW-0238">DNA-binding</keyword>
<dbReference type="PANTHER" id="PTHR30055">
    <property type="entry name" value="HTH-TYPE TRANSCRIPTIONAL REGULATOR RUTR"/>
    <property type="match status" value="1"/>
</dbReference>
<dbReference type="SUPFAM" id="SSF46689">
    <property type="entry name" value="Homeodomain-like"/>
    <property type="match status" value="1"/>
</dbReference>
<dbReference type="PANTHER" id="PTHR30055:SF199">
    <property type="entry name" value="HTH-TYPE TRANSCRIPTIONAL REGULATOR YTTP-RELATED"/>
    <property type="match status" value="1"/>
</dbReference>
<comment type="caution">
    <text evidence="4">The sequence shown here is derived from an EMBL/GenBank/DDBJ whole genome shotgun (WGS) entry which is preliminary data.</text>
</comment>
<dbReference type="PROSITE" id="PS50977">
    <property type="entry name" value="HTH_TETR_2"/>
    <property type="match status" value="1"/>
</dbReference>
<dbReference type="InterPro" id="IPR009057">
    <property type="entry name" value="Homeodomain-like_sf"/>
</dbReference>
<dbReference type="PRINTS" id="PR00455">
    <property type="entry name" value="HTHTETR"/>
</dbReference>
<organism evidence="4 5">
    <name type="scientific">Salimicrobium album</name>
    <dbReference type="NCBI Taxonomy" id="50717"/>
    <lineage>
        <taxon>Bacteria</taxon>
        <taxon>Bacillati</taxon>
        <taxon>Bacillota</taxon>
        <taxon>Bacilli</taxon>
        <taxon>Bacillales</taxon>
        <taxon>Bacillaceae</taxon>
        <taxon>Salimicrobium</taxon>
    </lineage>
</organism>